<accession>A0ABQ5AFC1</accession>
<evidence type="ECO:0000313" key="2">
    <source>
        <dbReference type="Proteomes" id="UP001151760"/>
    </source>
</evidence>
<sequence length="126" mass="14687">MDDPDITMEEYVQLETDRALRNGKMYNWDTATYGKIWYDEDVDYLRFFEIEFPAIVYNDALASKLDFSSEPTSTDLTSNTPYPARRYGVSVPGLHKLPRRFEGQYAVSRRSIRRIHVAVEEHSGIL</sequence>
<comment type="caution">
    <text evidence="1">The sequence shown here is derived from an EMBL/GenBank/DDBJ whole genome shotgun (WGS) entry which is preliminary data.</text>
</comment>
<reference evidence="1" key="1">
    <citation type="journal article" date="2022" name="Int. J. Mol. Sci.">
        <title>Draft Genome of Tanacetum Coccineum: Genomic Comparison of Closely Related Tanacetum-Family Plants.</title>
        <authorList>
            <person name="Yamashiro T."/>
            <person name="Shiraishi A."/>
            <person name="Nakayama K."/>
            <person name="Satake H."/>
        </authorList>
    </citation>
    <scope>NUCLEOTIDE SEQUENCE</scope>
</reference>
<protein>
    <submittedName>
        <fullName evidence="1">Uncharacterized protein</fullName>
    </submittedName>
</protein>
<keyword evidence="2" id="KW-1185">Reference proteome</keyword>
<organism evidence="1 2">
    <name type="scientific">Tanacetum coccineum</name>
    <dbReference type="NCBI Taxonomy" id="301880"/>
    <lineage>
        <taxon>Eukaryota</taxon>
        <taxon>Viridiplantae</taxon>
        <taxon>Streptophyta</taxon>
        <taxon>Embryophyta</taxon>
        <taxon>Tracheophyta</taxon>
        <taxon>Spermatophyta</taxon>
        <taxon>Magnoliopsida</taxon>
        <taxon>eudicotyledons</taxon>
        <taxon>Gunneridae</taxon>
        <taxon>Pentapetalae</taxon>
        <taxon>asterids</taxon>
        <taxon>campanulids</taxon>
        <taxon>Asterales</taxon>
        <taxon>Asteraceae</taxon>
        <taxon>Asteroideae</taxon>
        <taxon>Anthemideae</taxon>
        <taxon>Anthemidinae</taxon>
        <taxon>Tanacetum</taxon>
    </lineage>
</organism>
<evidence type="ECO:0000313" key="1">
    <source>
        <dbReference type="EMBL" id="GJS99867.1"/>
    </source>
</evidence>
<dbReference type="Proteomes" id="UP001151760">
    <property type="component" value="Unassembled WGS sequence"/>
</dbReference>
<reference evidence="1" key="2">
    <citation type="submission" date="2022-01" db="EMBL/GenBank/DDBJ databases">
        <authorList>
            <person name="Yamashiro T."/>
            <person name="Shiraishi A."/>
            <person name="Satake H."/>
            <person name="Nakayama K."/>
        </authorList>
    </citation>
    <scope>NUCLEOTIDE SEQUENCE</scope>
</reference>
<dbReference type="EMBL" id="BQNB010012151">
    <property type="protein sequence ID" value="GJS99867.1"/>
    <property type="molecule type" value="Genomic_DNA"/>
</dbReference>
<proteinExistence type="predicted"/>
<gene>
    <name evidence="1" type="ORF">Tco_0821037</name>
</gene>
<name>A0ABQ5AFC1_9ASTR</name>